<dbReference type="CDD" id="cd06464">
    <property type="entry name" value="ACD_sHsps-like"/>
    <property type="match status" value="1"/>
</dbReference>
<feature type="transmembrane region" description="Helical" evidence="8">
    <location>
        <begin position="59"/>
        <end position="83"/>
    </location>
</feature>
<keyword evidence="2 8" id="KW-0812">Transmembrane</keyword>
<feature type="transmembrane region" description="Helical" evidence="8">
    <location>
        <begin position="270"/>
        <end position="290"/>
    </location>
</feature>
<dbReference type="SUPFAM" id="SSF49764">
    <property type="entry name" value="HSP20-like chaperones"/>
    <property type="match status" value="1"/>
</dbReference>
<name>A0ABP0SEE6_9DINO</name>
<evidence type="ECO:0000256" key="2">
    <source>
        <dbReference type="ARBA" id="ARBA00022692"/>
    </source>
</evidence>
<dbReference type="Gene3D" id="2.60.40.790">
    <property type="match status" value="1"/>
</dbReference>
<feature type="transmembrane region" description="Helical" evidence="8">
    <location>
        <begin position="191"/>
        <end position="211"/>
    </location>
</feature>
<dbReference type="PANTHER" id="PTHR22950">
    <property type="entry name" value="AMINO ACID TRANSPORTER"/>
    <property type="match status" value="1"/>
</dbReference>
<dbReference type="Pfam" id="PF01490">
    <property type="entry name" value="Aa_trans"/>
    <property type="match status" value="1"/>
</dbReference>
<feature type="transmembrane region" description="Helical" evidence="8">
    <location>
        <begin position="310"/>
        <end position="331"/>
    </location>
</feature>
<dbReference type="PROSITE" id="PS01031">
    <property type="entry name" value="SHSP"/>
    <property type="match status" value="1"/>
</dbReference>
<evidence type="ECO:0000256" key="4">
    <source>
        <dbReference type="ARBA" id="ARBA00023136"/>
    </source>
</evidence>
<feature type="region of interest" description="Disordered" evidence="7">
    <location>
        <begin position="765"/>
        <end position="844"/>
    </location>
</feature>
<evidence type="ECO:0000313" key="10">
    <source>
        <dbReference type="EMBL" id="CAK9110767.1"/>
    </source>
</evidence>
<evidence type="ECO:0000259" key="9">
    <source>
        <dbReference type="PROSITE" id="PS01031"/>
    </source>
</evidence>
<keyword evidence="6" id="KW-0175">Coiled coil</keyword>
<reference evidence="10 11" key="1">
    <citation type="submission" date="2024-02" db="EMBL/GenBank/DDBJ databases">
        <authorList>
            <person name="Chen Y."/>
            <person name="Shah S."/>
            <person name="Dougan E. K."/>
            <person name="Thang M."/>
            <person name="Chan C."/>
        </authorList>
    </citation>
    <scope>NUCLEOTIDE SEQUENCE [LARGE SCALE GENOMIC DNA]</scope>
</reference>
<dbReference type="InterPro" id="IPR013057">
    <property type="entry name" value="AA_transpt_TM"/>
</dbReference>
<sequence length="1043" mass="113783">MAQKSLEPGMLRLISHGSDVLEGQGTFLSSVINLSAATMGCSILALPQVFAHCGMSWSMAFLLIFSLWVELSLRWLVACGRYSGYRGFKENAQYFLGASSAKLVHLCQVLLLCGGIVMIFVTACSLLGCSARELLASLCTEEGQPQKTRTLARLCQAHPAPCMPPERALSLIVLVVFPLACQKSLHSLTSISMISFVCLAYFFGVLLVRLAHRAMSAPLEFIDMGQEDMPLFWQGPPVLLMSFLCHTTMLQLDAELCTEAKAKVSSVIRLVVLGLALPVYATVGAGGFWLKGPKVSANVLQDFTQDPWMAAARLTLGVMNVAKLATAVITLRESLVSLAPSRLWRKRLRSWHGRAALSLATLVLGAVAAFAIPSLTTVLSLLGSTVGVLFSLCLPAALYAMLLRRVSSFKCKRDDLEEPLLPSTPGRAESWAEGSIQVPRSDMEWLRQWLLCGVVFTGGLFVGAVPSRDDDGRDWATAASSYQTSYPGDEPSRSEIPVLAPPFVRITDTFVRAKKMEGTIDKEGKHWLLTFKLLSQILALLILDDLDVVCDNVVHWVVSDRRLPTTDVNWTSSMDCNSSVWVTKDQREAGVATRDPQGAAITARTLSGLMANGEEEAKRASERKRQREGEVDELKAEMAKLEETAQAAAPSRWLARQAAKDAKAKKPMIAGGLRRDYRRRQTGATGDIALAWRQSVVKKPKLHETTEEDPPSSASAPLESSVTEAAPEAGLLGGYESEAHAPEREGLVLVSHGFVIRLIKSAIGPLQRQKGDERSDPEGQGALEDQVVKSGDWRSSVIGRSGGADRAGGGCPGGARTGEDWIPSPQADEGTGTDASVESQQRLPSLVEQQKIARNLGEDLMEEMLKLDSLGNLCEDDRQVRKKALADLESLVEQVDAAKALLLQQRLQLEAAEKETVASTLETALDRLAEIRLPLDLETQTLEDAYVVTGFARGLRHEDLHLELGRSGLLIRALRMPTPEESSFLQRTLRSPPTLADYLAVGRGVFGRVEESLQIPMDVDRSRIQATCKEGHLRILLPRRLSR</sequence>
<dbReference type="InterPro" id="IPR008978">
    <property type="entry name" value="HSP20-like_chaperone"/>
</dbReference>
<feature type="region of interest" description="Disordered" evidence="7">
    <location>
        <begin position="613"/>
        <end position="632"/>
    </location>
</feature>
<organism evidence="10 11">
    <name type="scientific">Durusdinium trenchii</name>
    <dbReference type="NCBI Taxonomy" id="1381693"/>
    <lineage>
        <taxon>Eukaryota</taxon>
        <taxon>Sar</taxon>
        <taxon>Alveolata</taxon>
        <taxon>Dinophyceae</taxon>
        <taxon>Suessiales</taxon>
        <taxon>Symbiodiniaceae</taxon>
        <taxon>Durusdinium</taxon>
    </lineage>
</organism>
<feature type="transmembrane region" description="Helical" evidence="8">
    <location>
        <begin position="378"/>
        <end position="403"/>
    </location>
</feature>
<accession>A0ABP0SEE6</accession>
<comment type="caution">
    <text evidence="10">The sequence shown here is derived from an EMBL/GenBank/DDBJ whole genome shotgun (WGS) entry which is preliminary data.</text>
</comment>
<evidence type="ECO:0000256" key="5">
    <source>
        <dbReference type="PROSITE-ProRule" id="PRU00285"/>
    </source>
</evidence>
<evidence type="ECO:0000256" key="7">
    <source>
        <dbReference type="SAM" id="MobiDB-lite"/>
    </source>
</evidence>
<dbReference type="Proteomes" id="UP001642464">
    <property type="component" value="Unassembled WGS sequence"/>
</dbReference>
<dbReference type="EMBL" id="CAXAMM010043573">
    <property type="protein sequence ID" value="CAK9110767.1"/>
    <property type="molecule type" value="Genomic_DNA"/>
</dbReference>
<feature type="compositionally biased region" description="Polar residues" evidence="7">
    <location>
        <begin position="833"/>
        <end position="843"/>
    </location>
</feature>
<keyword evidence="3 8" id="KW-1133">Transmembrane helix</keyword>
<dbReference type="InterPro" id="IPR002068">
    <property type="entry name" value="A-crystallin/Hsp20_dom"/>
</dbReference>
<feature type="transmembrane region" description="Helical" evidence="8">
    <location>
        <begin position="351"/>
        <end position="372"/>
    </location>
</feature>
<evidence type="ECO:0000313" key="11">
    <source>
        <dbReference type="Proteomes" id="UP001642464"/>
    </source>
</evidence>
<feature type="compositionally biased region" description="Basic and acidic residues" evidence="7">
    <location>
        <begin position="615"/>
        <end position="632"/>
    </location>
</feature>
<feature type="coiled-coil region" evidence="6">
    <location>
        <begin position="881"/>
        <end position="915"/>
    </location>
</feature>
<keyword evidence="4 8" id="KW-0472">Membrane</keyword>
<evidence type="ECO:0000256" key="3">
    <source>
        <dbReference type="ARBA" id="ARBA00022989"/>
    </source>
</evidence>
<feature type="transmembrane region" description="Helical" evidence="8">
    <location>
        <begin position="103"/>
        <end position="127"/>
    </location>
</feature>
<feature type="region of interest" description="Disordered" evidence="7">
    <location>
        <begin position="699"/>
        <end position="724"/>
    </location>
</feature>
<keyword evidence="11" id="KW-1185">Reference proteome</keyword>
<feature type="compositionally biased region" description="Low complexity" evidence="7">
    <location>
        <begin position="711"/>
        <end position="721"/>
    </location>
</feature>
<evidence type="ECO:0000256" key="1">
    <source>
        <dbReference type="ARBA" id="ARBA00004141"/>
    </source>
</evidence>
<feature type="transmembrane region" description="Helical" evidence="8">
    <location>
        <begin position="449"/>
        <end position="467"/>
    </location>
</feature>
<proteinExistence type="inferred from homology"/>
<gene>
    <name evidence="10" type="ORF">SCF082_LOCUS51438</name>
</gene>
<protein>
    <submittedName>
        <fullName evidence="10">Sodium-coupled neutral amino acid transporter 10 (Solute carrier family 38 member 10)</fullName>
    </submittedName>
</protein>
<feature type="domain" description="SHSP" evidence="9">
    <location>
        <begin position="926"/>
        <end position="1043"/>
    </location>
</feature>
<dbReference type="PANTHER" id="PTHR22950:SF702">
    <property type="entry name" value="AMINO ACID TRANSPORTER PROTEIN"/>
    <property type="match status" value="1"/>
</dbReference>
<feature type="compositionally biased region" description="Gly residues" evidence="7">
    <location>
        <begin position="800"/>
        <end position="816"/>
    </location>
</feature>
<evidence type="ECO:0000256" key="8">
    <source>
        <dbReference type="SAM" id="Phobius"/>
    </source>
</evidence>
<comment type="subcellular location">
    <subcellularLocation>
        <location evidence="1">Membrane</location>
        <topology evidence="1">Multi-pass membrane protein</topology>
    </subcellularLocation>
</comment>
<evidence type="ECO:0000256" key="6">
    <source>
        <dbReference type="SAM" id="Coils"/>
    </source>
</evidence>
<comment type="similarity">
    <text evidence="5">Belongs to the small heat shock protein (HSP20) family.</text>
</comment>